<dbReference type="Proteomes" id="UP000573327">
    <property type="component" value="Unassembled WGS sequence"/>
</dbReference>
<evidence type="ECO:0000256" key="3">
    <source>
        <dbReference type="ARBA" id="ARBA00023125"/>
    </source>
</evidence>
<keyword evidence="2" id="KW-0805">Transcription regulation</keyword>
<dbReference type="SUPFAM" id="SSF46785">
    <property type="entry name" value="Winged helix' DNA-binding domain"/>
    <property type="match status" value="1"/>
</dbReference>
<dbReference type="PROSITE" id="PS50931">
    <property type="entry name" value="HTH_LYSR"/>
    <property type="match status" value="1"/>
</dbReference>
<dbReference type="AlphaFoldDB" id="A0A7W7S8Z3"/>
<dbReference type="InterPro" id="IPR036390">
    <property type="entry name" value="WH_DNA-bd_sf"/>
</dbReference>
<name>A0A7W7S8Z3_9ACTN</name>
<proteinExistence type="inferred from homology"/>
<dbReference type="EMBL" id="JACHJR010000001">
    <property type="protein sequence ID" value="MBB4946101.1"/>
    <property type="molecule type" value="Genomic_DNA"/>
</dbReference>
<feature type="domain" description="HTH lysR-type" evidence="5">
    <location>
        <begin position="1"/>
        <end position="58"/>
    </location>
</feature>
<keyword evidence="4" id="KW-0804">Transcription</keyword>
<dbReference type="GO" id="GO:0003700">
    <property type="term" value="F:DNA-binding transcription factor activity"/>
    <property type="evidence" value="ECO:0007669"/>
    <property type="project" value="InterPro"/>
</dbReference>
<evidence type="ECO:0000313" key="6">
    <source>
        <dbReference type="EMBL" id="MBB4946101.1"/>
    </source>
</evidence>
<evidence type="ECO:0000256" key="2">
    <source>
        <dbReference type="ARBA" id="ARBA00023015"/>
    </source>
</evidence>
<dbReference type="Gene3D" id="3.40.190.10">
    <property type="entry name" value="Periplasmic binding protein-like II"/>
    <property type="match status" value="2"/>
</dbReference>
<dbReference type="PANTHER" id="PTHR30346:SF0">
    <property type="entry name" value="HCA OPERON TRANSCRIPTIONAL ACTIVATOR HCAR"/>
    <property type="match status" value="1"/>
</dbReference>
<dbReference type="Pfam" id="PF03466">
    <property type="entry name" value="LysR_substrate"/>
    <property type="match status" value="1"/>
</dbReference>
<comment type="similarity">
    <text evidence="1">Belongs to the LysR transcriptional regulatory family.</text>
</comment>
<dbReference type="SUPFAM" id="SSF53850">
    <property type="entry name" value="Periplasmic binding protein-like II"/>
    <property type="match status" value="1"/>
</dbReference>
<organism evidence="6 7">
    <name type="scientific">Kitasatospora gansuensis</name>
    <dbReference type="NCBI Taxonomy" id="258050"/>
    <lineage>
        <taxon>Bacteria</taxon>
        <taxon>Bacillati</taxon>
        <taxon>Actinomycetota</taxon>
        <taxon>Actinomycetes</taxon>
        <taxon>Kitasatosporales</taxon>
        <taxon>Streptomycetaceae</taxon>
        <taxon>Kitasatospora</taxon>
    </lineage>
</organism>
<evidence type="ECO:0000313" key="7">
    <source>
        <dbReference type="Proteomes" id="UP000573327"/>
    </source>
</evidence>
<dbReference type="CDD" id="cd08414">
    <property type="entry name" value="PBP2_LTTR_aromatics_like"/>
    <property type="match status" value="1"/>
</dbReference>
<accession>A0A7W7S8Z3</accession>
<keyword evidence="7" id="KW-1185">Reference proteome</keyword>
<evidence type="ECO:0000256" key="1">
    <source>
        <dbReference type="ARBA" id="ARBA00009437"/>
    </source>
</evidence>
<dbReference type="GO" id="GO:0032993">
    <property type="term" value="C:protein-DNA complex"/>
    <property type="evidence" value="ECO:0007669"/>
    <property type="project" value="TreeGrafter"/>
</dbReference>
<dbReference type="InterPro" id="IPR005119">
    <property type="entry name" value="LysR_subst-bd"/>
</dbReference>
<reference evidence="6 7" key="1">
    <citation type="submission" date="2020-08" db="EMBL/GenBank/DDBJ databases">
        <title>Sequencing the genomes of 1000 actinobacteria strains.</title>
        <authorList>
            <person name="Klenk H.-P."/>
        </authorList>
    </citation>
    <scope>NUCLEOTIDE SEQUENCE [LARGE SCALE GENOMIC DNA]</scope>
    <source>
        <strain evidence="6 7">DSM 44786</strain>
    </source>
</reference>
<gene>
    <name evidence="6" type="ORF">F4556_001636</name>
</gene>
<dbReference type="RefSeq" id="WP_184912919.1">
    <property type="nucleotide sequence ID" value="NZ_JACHJR010000001.1"/>
</dbReference>
<comment type="caution">
    <text evidence="6">The sequence shown here is derived from an EMBL/GenBank/DDBJ whole genome shotgun (WGS) entry which is preliminary data.</text>
</comment>
<dbReference type="GO" id="GO:0003677">
    <property type="term" value="F:DNA binding"/>
    <property type="evidence" value="ECO:0007669"/>
    <property type="project" value="UniProtKB-KW"/>
</dbReference>
<sequence>MELRDIEIFLTLAEELHFGRTAARLHVSQARVSQAIRKQERRVGAALFERTSRTVALTPVGRRLRADLQQAYDQIHDGLARASAAAGEVCGTLRLGVMGALGHEMRAVIDAFVERYANCEVSMVEYHFSDPFALLRSGQVDVQLMWLPVREPDLTVGPGVLTEGRVLAVPAASEWANRESVSMEDLGDCTVFEPGPEPPDYWGEAMLPRHTPQGRPVPRGPSARTFHEVLALIAAGKIVSPLNEHVTWYYTHPGITYVPIRDAPLTEWALVWPTARDNPRLRAFTETAHHCGPRSITCGDRGY</sequence>
<protein>
    <submittedName>
        <fullName evidence="6">DNA-binding transcriptional LysR family regulator</fullName>
    </submittedName>
</protein>
<evidence type="ECO:0000259" key="5">
    <source>
        <dbReference type="PROSITE" id="PS50931"/>
    </source>
</evidence>
<dbReference type="Gene3D" id="1.10.10.10">
    <property type="entry name" value="Winged helix-like DNA-binding domain superfamily/Winged helix DNA-binding domain"/>
    <property type="match status" value="1"/>
</dbReference>
<dbReference type="PANTHER" id="PTHR30346">
    <property type="entry name" value="TRANSCRIPTIONAL DUAL REGULATOR HCAR-RELATED"/>
    <property type="match status" value="1"/>
</dbReference>
<dbReference type="FunFam" id="1.10.10.10:FF:000001">
    <property type="entry name" value="LysR family transcriptional regulator"/>
    <property type="match status" value="1"/>
</dbReference>
<dbReference type="InterPro" id="IPR036388">
    <property type="entry name" value="WH-like_DNA-bd_sf"/>
</dbReference>
<dbReference type="Pfam" id="PF00126">
    <property type="entry name" value="HTH_1"/>
    <property type="match status" value="1"/>
</dbReference>
<keyword evidence="3 6" id="KW-0238">DNA-binding</keyword>
<evidence type="ECO:0000256" key="4">
    <source>
        <dbReference type="ARBA" id="ARBA00023163"/>
    </source>
</evidence>
<dbReference type="InterPro" id="IPR000847">
    <property type="entry name" value="LysR_HTH_N"/>
</dbReference>